<dbReference type="Pfam" id="PF00226">
    <property type="entry name" value="DnaJ"/>
    <property type="match status" value="1"/>
</dbReference>
<evidence type="ECO:0000313" key="4">
    <source>
        <dbReference type="EMBL" id="QHT02040.1"/>
    </source>
</evidence>
<evidence type="ECO:0000256" key="1">
    <source>
        <dbReference type="ARBA" id="ARBA00022737"/>
    </source>
</evidence>
<dbReference type="SMART" id="SM00271">
    <property type="entry name" value="DnaJ"/>
    <property type="match status" value="1"/>
</dbReference>
<dbReference type="EMBL" id="MN739387">
    <property type="protein sequence ID" value="QHT02040.1"/>
    <property type="molecule type" value="Genomic_DNA"/>
</dbReference>
<keyword evidence="1" id="KW-0677">Repeat</keyword>
<evidence type="ECO:0000256" key="2">
    <source>
        <dbReference type="ARBA" id="ARBA00022803"/>
    </source>
</evidence>
<dbReference type="PRINTS" id="PR00625">
    <property type="entry name" value="JDOMAIN"/>
</dbReference>
<dbReference type="AlphaFoldDB" id="A0A6C0CDW9"/>
<dbReference type="PANTHER" id="PTHR45188">
    <property type="entry name" value="DNAJ PROTEIN P58IPK HOMOLOG"/>
    <property type="match status" value="1"/>
</dbReference>
<dbReference type="SUPFAM" id="SSF46565">
    <property type="entry name" value="Chaperone J-domain"/>
    <property type="match status" value="1"/>
</dbReference>
<evidence type="ECO:0000259" key="3">
    <source>
        <dbReference type="PROSITE" id="PS50076"/>
    </source>
</evidence>
<protein>
    <recommendedName>
        <fullName evidence="3">J domain-containing protein</fullName>
    </recommendedName>
</protein>
<dbReference type="PANTHER" id="PTHR45188:SF2">
    <property type="entry name" value="DNAJ HOMOLOG SUBFAMILY C MEMBER 7"/>
    <property type="match status" value="1"/>
</dbReference>
<accession>A0A6C0CDW9</accession>
<reference evidence="4" key="1">
    <citation type="journal article" date="2020" name="Nature">
        <title>Giant virus diversity and host interactions through global metagenomics.</title>
        <authorList>
            <person name="Schulz F."/>
            <person name="Roux S."/>
            <person name="Paez-Espino D."/>
            <person name="Jungbluth S."/>
            <person name="Walsh D.A."/>
            <person name="Denef V.J."/>
            <person name="McMahon K.D."/>
            <person name="Konstantinidis K.T."/>
            <person name="Eloe-Fadrosh E.A."/>
            <person name="Kyrpides N.C."/>
            <person name="Woyke T."/>
        </authorList>
    </citation>
    <scope>NUCLEOTIDE SEQUENCE</scope>
    <source>
        <strain evidence="4">GVMAG-M-3300020523-10</strain>
    </source>
</reference>
<name>A0A6C0CDW9_9ZZZZ</name>
<proteinExistence type="predicted"/>
<dbReference type="PROSITE" id="PS50076">
    <property type="entry name" value="DNAJ_2"/>
    <property type="match status" value="1"/>
</dbReference>
<dbReference type="InterPro" id="IPR036869">
    <property type="entry name" value="J_dom_sf"/>
</dbReference>
<dbReference type="Gene3D" id="1.10.287.110">
    <property type="entry name" value="DnaJ domain"/>
    <property type="match status" value="1"/>
</dbReference>
<organism evidence="4">
    <name type="scientific">viral metagenome</name>
    <dbReference type="NCBI Taxonomy" id="1070528"/>
    <lineage>
        <taxon>unclassified sequences</taxon>
        <taxon>metagenomes</taxon>
        <taxon>organismal metagenomes</taxon>
    </lineage>
</organism>
<sequence>MDKNRCLSILNIEDGASQDDIKKAYKKLALKYHPDKQDPSASAEDKQAAETKFKELAEAYDLLMNPDKLHKANEGHGFGPGFGHGFVDPNELFNQIFRDMNMHHGQGHGQQVHINLGGFGINLGPGFNPGVMRSSSVCFVNGQRVENITEVINGVTHQHTFVTRNIPNPLFQ</sequence>
<dbReference type="CDD" id="cd06257">
    <property type="entry name" value="DnaJ"/>
    <property type="match status" value="1"/>
</dbReference>
<dbReference type="InterPro" id="IPR001623">
    <property type="entry name" value="DnaJ_domain"/>
</dbReference>
<feature type="domain" description="J" evidence="3">
    <location>
        <begin position="5"/>
        <end position="77"/>
    </location>
</feature>
<keyword evidence="2" id="KW-0802">TPR repeat</keyword>